<name>A0AAW9CLP5_BIFLN</name>
<proteinExistence type="predicted"/>
<reference evidence="2" key="1">
    <citation type="submission" date="2023-10" db="EMBL/GenBank/DDBJ databases">
        <title>Supernatant from a Refined Defined Microbial Community Protects Mice from Clostridioides difficile Infection.</title>
        <authorList>
            <person name="Douchant K."/>
            <person name="He S.-M."/>
            <person name="Noordhof C."/>
            <person name="Greenlaw J."/>
            <person name="Schroeter K."/>
            <person name="Vancuren S.J."/>
            <person name="Sjaarda C."/>
            <person name="Allen-Vercoe E."/>
            <person name="Gloor G.B."/>
            <person name="Vanner S.J."/>
            <person name="Petrof E.O."/>
            <person name="Sheth P.M."/>
            <person name="Guzman M."/>
        </authorList>
    </citation>
    <scope>NUCLEOTIDE SEQUENCE</scope>
    <source>
        <strain evidence="2">16-6-I_4_FM</strain>
    </source>
</reference>
<gene>
    <name evidence="2" type="ORF">SCX10_10310</name>
</gene>
<evidence type="ECO:0000313" key="3">
    <source>
        <dbReference type="Proteomes" id="UP001272183"/>
    </source>
</evidence>
<feature type="transmembrane region" description="Helical" evidence="1">
    <location>
        <begin position="45"/>
        <end position="64"/>
    </location>
</feature>
<dbReference type="Proteomes" id="UP001272183">
    <property type="component" value="Unassembled WGS sequence"/>
</dbReference>
<dbReference type="EMBL" id="JAWUDL010000029">
    <property type="protein sequence ID" value="MDW7547188.1"/>
    <property type="molecule type" value="Genomic_DNA"/>
</dbReference>
<keyword evidence="1" id="KW-1133">Transmembrane helix</keyword>
<accession>A0AAW9CLP5</accession>
<comment type="caution">
    <text evidence="2">The sequence shown here is derived from an EMBL/GenBank/DDBJ whole genome shotgun (WGS) entry which is preliminary data.</text>
</comment>
<dbReference type="AlphaFoldDB" id="A0AAW9CLP5"/>
<dbReference type="RefSeq" id="WP_318713086.1">
    <property type="nucleotide sequence ID" value="NZ_JAWUDK010000036.1"/>
</dbReference>
<evidence type="ECO:0000256" key="1">
    <source>
        <dbReference type="SAM" id="Phobius"/>
    </source>
</evidence>
<sequence>MRELLIGLIGFAAAFGALALGAVVSDLIDHPGMMDDRERCFRIRMAYAVYAIVAIGLIAVMLLVG</sequence>
<keyword evidence="1" id="KW-0472">Membrane</keyword>
<organism evidence="2 3">
    <name type="scientific">Bifidobacterium longum</name>
    <dbReference type="NCBI Taxonomy" id="216816"/>
    <lineage>
        <taxon>Bacteria</taxon>
        <taxon>Bacillati</taxon>
        <taxon>Actinomycetota</taxon>
        <taxon>Actinomycetes</taxon>
        <taxon>Bifidobacteriales</taxon>
        <taxon>Bifidobacteriaceae</taxon>
        <taxon>Bifidobacterium</taxon>
    </lineage>
</organism>
<keyword evidence="1" id="KW-0812">Transmembrane</keyword>
<protein>
    <submittedName>
        <fullName evidence="2">Uncharacterized protein</fullName>
    </submittedName>
</protein>
<evidence type="ECO:0000313" key="2">
    <source>
        <dbReference type="EMBL" id="MDW7547188.1"/>
    </source>
</evidence>